<comment type="caution">
    <text evidence="1">The sequence shown here is derived from an EMBL/GenBank/DDBJ whole genome shotgun (WGS) entry which is preliminary data.</text>
</comment>
<keyword evidence="2" id="KW-1185">Reference proteome</keyword>
<proteinExistence type="predicted"/>
<sequence length="109" mass="12172">MKDEIAVRTPENPALVARASEMSPHRAIHKDEVNLSRGRRNGGTKANPGPRKEDSPLVLNQGIAQVEQEEVEERVQTGVLDMFRNTPCTSIASHSKMRSIPRSRWNTCP</sequence>
<evidence type="ECO:0000313" key="1">
    <source>
        <dbReference type="EMBL" id="KAG0419867.1"/>
    </source>
</evidence>
<dbReference type="Proteomes" id="UP000805193">
    <property type="component" value="Unassembled WGS sequence"/>
</dbReference>
<protein>
    <submittedName>
        <fullName evidence="1">Uncharacterized protein</fullName>
    </submittedName>
</protein>
<dbReference type="EMBL" id="JABSTQ010010569">
    <property type="protein sequence ID" value="KAG0419867.1"/>
    <property type="molecule type" value="Genomic_DNA"/>
</dbReference>
<accession>A0AC60PIQ9</accession>
<gene>
    <name evidence="1" type="ORF">HPB47_003816</name>
</gene>
<name>A0AC60PIQ9_IXOPE</name>
<evidence type="ECO:0000313" key="2">
    <source>
        <dbReference type="Proteomes" id="UP000805193"/>
    </source>
</evidence>
<reference evidence="1 2" key="1">
    <citation type="journal article" date="2020" name="Cell">
        <title>Large-Scale Comparative Analyses of Tick Genomes Elucidate Their Genetic Diversity and Vector Capacities.</title>
        <authorList>
            <consortium name="Tick Genome and Microbiome Consortium (TIGMIC)"/>
            <person name="Jia N."/>
            <person name="Wang J."/>
            <person name="Shi W."/>
            <person name="Du L."/>
            <person name="Sun Y."/>
            <person name="Zhan W."/>
            <person name="Jiang J.F."/>
            <person name="Wang Q."/>
            <person name="Zhang B."/>
            <person name="Ji P."/>
            <person name="Bell-Sakyi L."/>
            <person name="Cui X.M."/>
            <person name="Yuan T.T."/>
            <person name="Jiang B.G."/>
            <person name="Yang W.F."/>
            <person name="Lam T.T."/>
            <person name="Chang Q.C."/>
            <person name="Ding S.J."/>
            <person name="Wang X.J."/>
            <person name="Zhu J.G."/>
            <person name="Ruan X.D."/>
            <person name="Zhao L."/>
            <person name="Wei J.T."/>
            <person name="Ye R.Z."/>
            <person name="Que T.C."/>
            <person name="Du C.H."/>
            <person name="Zhou Y.H."/>
            <person name="Cheng J.X."/>
            <person name="Dai P.F."/>
            <person name="Guo W.B."/>
            <person name="Han X.H."/>
            <person name="Huang E.J."/>
            <person name="Li L.F."/>
            <person name="Wei W."/>
            <person name="Gao Y.C."/>
            <person name="Liu J.Z."/>
            <person name="Shao H.Z."/>
            <person name="Wang X."/>
            <person name="Wang C.C."/>
            <person name="Yang T.C."/>
            <person name="Huo Q.B."/>
            <person name="Li W."/>
            <person name="Chen H.Y."/>
            <person name="Chen S.E."/>
            <person name="Zhou L.G."/>
            <person name="Ni X.B."/>
            <person name="Tian J.H."/>
            <person name="Sheng Y."/>
            <person name="Liu T."/>
            <person name="Pan Y.S."/>
            <person name="Xia L.Y."/>
            <person name="Li J."/>
            <person name="Zhao F."/>
            <person name="Cao W.C."/>
        </authorList>
    </citation>
    <scope>NUCLEOTIDE SEQUENCE [LARGE SCALE GENOMIC DNA]</scope>
    <source>
        <strain evidence="1">Iper-2018</strain>
    </source>
</reference>
<organism evidence="1 2">
    <name type="scientific">Ixodes persulcatus</name>
    <name type="common">Taiga tick</name>
    <dbReference type="NCBI Taxonomy" id="34615"/>
    <lineage>
        <taxon>Eukaryota</taxon>
        <taxon>Metazoa</taxon>
        <taxon>Ecdysozoa</taxon>
        <taxon>Arthropoda</taxon>
        <taxon>Chelicerata</taxon>
        <taxon>Arachnida</taxon>
        <taxon>Acari</taxon>
        <taxon>Parasitiformes</taxon>
        <taxon>Ixodida</taxon>
        <taxon>Ixodoidea</taxon>
        <taxon>Ixodidae</taxon>
        <taxon>Ixodinae</taxon>
        <taxon>Ixodes</taxon>
    </lineage>
</organism>